<dbReference type="Pfam" id="PF01266">
    <property type="entry name" value="DAO"/>
    <property type="match status" value="1"/>
</dbReference>
<comment type="similarity">
    <text evidence="2">Belongs to the DAMOX/DASOX family.</text>
</comment>
<evidence type="ECO:0000256" key="3">
    <source>
        <dbReference type="ARBA" id="ARBA00022630"/>
    </source>
</evidence>
<feature type="compositionally biased region" description="Polar residues" evidence="6">
    <location>
        <begin position="1"/>
        <end position="15"/>
    </location>
</feature>
<evidence type="ECO:0000256" key="1">
    <source>
        <dbReference type="ARBA" id="ARBA00001974"/>
    </source>
</evidence>
<dbReference type="RefSeq" id="XP_009495221.1">
    <property type="nucleotide sequence ID" value="XM_009496946.1"/>
</dbReference>
<sequence>MSGQSSYRFKQNTSIPAGAGASPPAAGAPPRILVIGAGVIGVTTALALQAHPALQLGVVPSEASAPGSSLPAVAFHPRLAGPVSPQQPAPQRSVSAPHVEIWAADFPPHTTSNVAGAYWFPFNIHPAHRVEHWAERTKQEMERWVATLGSETIGVRPSVMAHVEPHGQVSLAAHKSAADERPDVQIPAGHDMVDGGKTLLIDPDICLGYLFARFLEQGGVTKRKFVNDLSEALCPSLGFDAVINCTGLGSRELVGDARVYPARGQIIVVKGVQACPTVYSVRTGPLSLGYIIPRMHDTVLGGTYEEHDECMRVRSETTDAILARTRGLSCGRLTAEGSKKVEILRERVGLRPCRDEVRLEPEWFQLDLSTGKVFTHGTAASGATPDSARYASRQPNPGHGVPSQQVSRLVVHNYGHGGGGWTVAIGCAEEAAHHAVVQLAQYRDALAAVSARAHL</sequence>
<dbReference type="GO" id="GO:0003884">
    <property type="term" value="F:D-amino-acid oxidase activity"/>
    <property type="evidence" value="ECO:0007669"/>
    <property type="project" value="InterPro"/>
</dbReference>
<keyword evidence="3" id="KW-0285">Flavoprotein</keyword>
<dbReference type="SUPFAM" id="SSF54373">
    <property type="entry name" value="FAD-linked reductases, C-terminal domain"/>
    <property type="match status" value="1"/>
</dbReference>
<evidence type="ECO:0000259" key="7">
    <source>
        <dbReference type="Pfam" id="PF01266"/>
    </source>
</evidence>
<dbReference type="GO" id="GO:0071949">
    <property type="term" value="F:FAD binding"/>
    <property type="evidence" value="ECO:0007669"/>
    <property type="project" value="InterPro"/>
</dbReference>
<dbReference type="InterPro" id="IPR006181">
    <property type="entry name" value="D-amino_acid_oxidase_CS"/>
</dbReference>
<dbReference type="InterPro" id="IPR006076">
    <property type="entry name" value="FAD-dep_OxRdtase"/>
</dbReference>
<keyword evidence="4" id="KW-0274">FAD</keyword>
<comment type="cofactor">
    <cofactor evidence="1">
        <name>FAD</name>
        <dbReference type="ChEBI" id="CHEBI:57692"/>
    </cofactor>
</comment>
<reference evidence="8" key="1">
    <citation type="submission" date="2013-04" db="EMBL/GenBank/DDBJ databases">
        <title>The Genome Sequence of Fonticula alba ATCC 38817.</title>
        <authorList>
            <consortium name="The Broad Institute Genomics Platform"/>
            <person name="Russ C."/>
            <person name="Cuomo C."/>
            <person name="Burger G."/>
            <person name="Gray M.W."/>
            <person name="Holland P.W.H."/>
            <person name="King N."/>
            <person name="Lang F.B.F."/>
            <person name="Roger A.J."/>
            <person name="Ruiz-Trillo I."/>
            <person name="Brown M."/>
            <person name="Walker B."/>
            <person name="Young S."/>
            <person name="Zeng Q."/>
            <person name="Gargeya S."/>
            <person name="Fitzgerald M."/>
            <person name="Haas B."/>
            <person name="Abouelleil A."/>
            <person name="Allen A.W."/>
            <person name="Alvarado L."/>
            <person name="Arachchi H.M."/>
            <person name="Berlin A.M."/>
            <person name="Chapman S.B."/>
            <person name="Gainer-Dewar J."/>
            <person name="Goldberg J."/>
            <person name="Griggs A."/>
            <person name="Gujja S."/>
            <person name="Hansen M."/>
            <person name="Howarth C."/>
            <person name="Imamovic A."/>
            <person name="Ireland A."/>
            <person name="Larimer J."/>
            <person name="McCowan C."/>
            <person name="Murphy C."/>
            <person name="Pearson M."/>
            <person name="Poon T.W."/>
            <person name="Priest M."/>
            <person name="Roberts A."/>
            <person name="Saif S."/>
            <person name="Shea T."/>
            <person name="Sisk P."/>
            <person name="Sykes S."/>
            <person name="Wortman J."/>
            <person name="Nusbaum C."/>
            <person name="Birren B."/>
        </authorList>
    </citation>
    <scope>NUCLEOTIDE SEQUENCE [LARGE SCALE GENOMIC DNA]</scope>
    <source>
        <strain evidence="8">ATCC 38817</strain>
    </source>
</reference>
<evidence type="ECO:0000256" key="5">
    <source>
        <dbReference type="ARBA" id="ARBA00023002"/>
    </source>
</evidence>
<gene>
    <name evidence="8" type="ORF">H696_03058</name>
</gene>
<feature type="region of interest" description="Disordered" evidence="6">
    <location>
        <begin position="377"/>
        <end position="403"/>
    </location>
</feature>
<dbReference type="Proteomes" id="UP000030693">
    <property type="component" value="Unassembled WGS sequence"/>
</dbReference>
<organism evidence="8">
    <name type="scientific">Fonticula alba</name>
    <name type="common">Slime mold</name>
    <dbReference type="NCBI Taxonomy" id="691883"/>
    <lineage>
        <taxon>Eukaryota</taxon>
        <taxon>Rotosphaerida</taxon>
        <taxon>Fonticulaceae</taxon>
        <taxon>Fonticula</taxon>
    </lineage>
</organism>
<feature type="compositionally biased region" description="Low complexity" evidence="6">
    <location>
        <begin position="16"/>
        <end position="25"/>
    </location>
</feature>
<dbReference type="Gene3D" id="3.30.9.10">
    <property type="entry name" value="D-Amino Acid Oxidase, subunit A, domain 2"/>
    <property type="match status" value="1"/>
</dbReference>
<dbReference type="Gene3D" id="3.40.50.720">
    <property type="entry name" value="NAD(P)-binding Rossmann-like Domain"/>
    <property type="match status" value="2"/>
</dbReference>
<dbReference type="PANTHER" id="PTHR11530:SF11">
    <property type="entry name" value="D-ASPARTATE OXIDASE"/>
    <property type="match status" value="1"/>
</dbReference>
<dbReference type="AlphaFoldDB" id="A0A058Z8V9"/>
<dbReference type="InterPro" id="IPR023209">
    <property type="entry name" value="DAO"/>
</dbReference>
<dbReference type="PROSITE" id="PS00677">
    <property type="entry name" value="DAO"/>
    <property type="match status" value="1"/>
</dbReference>
<evidence type="ECO:0000256" key="4">
    <source>
        <dbReference type="ARBA" id="ARBA00022827"/>
    </source>
</evidence>
<dbReference type="EMBL" id="KB932204">
    <property type="protein sequence ID" value="KCV70705.1"/>
    <property type="molecule type" value="Genomic_DNA"/>
</dbReference>
<proteinExistence type="inferred from homology"/>
<dbReference type="OrthoDB" id="2015447at2759"/>
<protein>
    <recommendedName>
        <fullName evidence="7">FAD dependent oxidoreductase domain-containing protein</fullName>
    </recommendedName>
</protein>
<accession>A0A058Z8V9</accession>
<dbReference type="SUPFAM" id="SSF51971">
    <property type="entry name" value="Nucleotide-binding domain"/>
    <property type="match status" value="1"/>
</dbReference>
<keyword evidence="9" id="KW-1185">Reference proteome</keyword>
<name>A0A058Z8V9_FONAL</name>
<feature type="region of interest" description="Disordered" evidence="6">
    <location>
        <begin position="1"/>
        <end position="25"/>
    </location>
</feature>
<dbReference type="GeneID" id="20527783"/>
<dbReference type="PANTHER" id="PTHR11530">
    <property type="entry name" value="D-AMINO ACID OXIDASE"/>
    <property type="match status" value="1"/>
</dbReference>
<keyword evidence="5" id="KW-0560">Oxidoreductase</keyword>
<evidence type="ECO:0000256" key="6">
    <source>
        <dbReference type="SAM" id="MobiDB-lite"/>
    </source>
</evidence>
<dbReference type="GO" id="GO:0019478">
    <property type="term" value="P:D-amino acid catabolic process"/>
    <property type="evidence" value="ECO:0007669"/>
    <property type="project" value="TreeGrafter"/>
</dbReference>
<dbReference type="STRING" id="691883.A0A058Z8V9"/>
<evidence type="ECO:0000313" key="8">
    <source>
        <dbReference type="EMBL" id="KCV70705.1"/>
    </source>
</evidence>
<evidence type="ECO:0000256" key="2">
    <source>
        <dbReference type="ARBA" id="ARBA00006730"/>
    </source>
</evidence>
<dbReference type="eggNOG" id="KOG3923">
    <property type="taxonomic scope" value="Eukaryota"/>
</dbReference>
<dbReference type="GO" id="GO:0005737">
    <property type="term" value="C:cytoplasm"/>
    <property type="evidence" value="ECO:0007669"/>
    <property type="project" value="TreeGrafter"/>
</dbReference>
<feature type="domain" description="FAD dependent oxidoreductase" evidence="7">
    <location>
        <begin position="31"/>
        <end position="433"/>
    </location>
</feature>
<evidence type="ECO:0000313" key="9">
    <source>
        <dbReference type="Proteomes" id="UP000030693"/>
    </source>
</evidence>